<dbReference type="RefSeq" id="WP_126641136.1">
    <property type="nucleotide sequence ID" value="NZ_BIFH01000032.1"/>
</dbReference>
<gene>
    <name evidence="2" type="ORF">EHYA_07041</name>
</gene>
<evidence type="ECO:0000313" key="2">
    <source>
        <dbReference type="EMBL" id="GCD99326.1"/>
    </source>
</evidence>
<evidence type="ECO:0000313" key="3">
    <source>
        <dbReference type="Proteomes" id="UP000286931"/>
    </source>
</evidence>
<dbReference type="EMBL" id="BIFH01000032">
    <property type="protein sequence ID" value="GCD99326.1"/>
    <property type="molecule type" value="Genomic_DNA"/>
</dbReference>
<dbReference type="Proteomes" id="UP000286931">
    <property type="component" value="Unassembled WGS sequence"/>
</dbReference>
<organism evidence="2 3">
    <name type="scientific">Embleya hyalina</name>
    <dbReference type="NCBI Taxonomy" id="516124"/>
    <lineage>
        <taxon>Bacteria</taxon>
        <taxon>Bacillati</taxon>
        <taxon>Actinomycetota</taxon>
        <taxon>Actinomycetes</taxon>
        <taxon>Kitasatosporales</taxon>
        <taxon>Streptomycetaceae</taxon>
        <taxon>Embleya</taxon>
    </lineage>
</organism>
<reference evidence="2 3" key="1">
    <citation type="submission" date="2018-12" db="EMBL/GenBank/DDBJ databases">
        <title>Draft genome sequence of Embleya hyalina NBRC 13850T.</title>
        <authorList>
            <person name="Komaki H."/>
            <person name="Hosoyama A."/>
            <person name="Kimura A."/>
            <person name="Ichikawa N."/>
            <person name="Tamura T."/>
        </authorList>
    </citation>
    <scope>NUCLEOTIDE SEQUENCE [LARGE SCALE GENOMIC DNA]</scope>
    <source>
        <strain evidence="2 3">NBRC 13850</strain>
    </source>
</reference>
<dbReference type="InterPro" id="IPR000305">
    <property type="entry name" value="GIY-YIG_endonuc"/>
</dbReference>
<dbReference type="InterPro" id="IPR018575">
    <property type="entry name" value="Restrct_endonuc_II_Eco29kI"/>
</dbReference>
<keyword evidence="3" id="KW-1185">Reference proteome</keyword>
<sequence>MTSHTYSDKANTHHAEFKLSITKALGDQLAAALAGLKPVVLTLANIRGLRPEPGVYQLYLDESLVYVGKADRSLPQRVEKHFHKIAGRKNIDIAAMTFTCLYVDEDFGAVAPERLLINRHRELGEVPWNYNGFGNNDPGKRRDMTEVDDTHFDRFYPIDLDFEFTTLSYDTDTLDGTLTVADLLKAVKDQLPYLFRYQADSVFETIIVDPPGGPVTAHGLLALIASHLPAGWQITALPGYVIMYPKVEDYPSGSRYYRGTEIVHGD</sequence>
<dbReference type="Pfam" id="PF09517">
    <property type="entry name" value="RE_Eco29kI"/>
    <property type="match status" value="1"/>
</dbReference>
<dbReference type="AlphaFoldDB" id="A0A401YXH9"/>
<protein>
    <recommendedName>
        <fullName evidence="1">GIY-YIG domain-containing protein</fullName>
    </recommendedName>
</protein>
<dbReference type="PROSITE" id="PS50164">
    <property type="entry name" value="GIY_YIG"/>
    <property type="match status" value="1"/>
</dbReference>
<dbReference type="OrthoDB" id="3352419at2"/>
<dbReference type="Gene3D" id="3.40.1440.10">
    <property type="entry name" value="GIY-YIG endonuclease"/>
    <property type="match status" value="1"/>
</dbReference>
<feature type="domain" description="GIY-YIG" evidence="1">
    <location>
        <begin position="51"/>
        <end position="126"/>
    </location>
</feature>
<dbReference type="InterPro" id="IPR035901">
    <property type="entry name" value="GIY-YIG_endonuc_sf"/>
</dbReference>
<comment type="caution">
    <text evidence="2">The sequence shown here is derived from an EMBL/GenBank/DDBJ whole genome shotgun (WGS) entry which is preliminary data.</text>
</comment>
<proteinExistence type="predicted"/>
<accession>A0A401YXH9</accession>
<evidence type="ECO:0000259" key="1">
    <source>
        <dbReference type="PROSITE" id="PS50164"/>
    </source>
</evidence>
<name>A0A401YXH9_9ACTN</name>